<name>A0ABU7HNF6_9PSED</name>
<keyword evidence="1" id="KW-1133">Transmembrane helix</keyword>
<proteinExistence type="predicted"/>
<feature type="transmembrane region" description="Helical" evidence="1">
    <location>
        <begin position="101"/>
        <end position="125"/>
    </location>
</feature>
<gene>
    <name evidence="2" type="ORF">V0R50_07410</name>
</gene>
<dbReference type="InterPro" id="IPR018688">
    <property type="entry name" value="PpoB2-like"/>
</dbReference>
<dbReference type="Pfam" id="PF09948">
    <property type="entry name" value="PpoB2"/>
    <property type="match status" value="1"/>
</dbReference>
<sequence>MRLRQTALAWLHSPWPWLATASLAGWAALLAAPTQSALPAFCGSMADLLSTLGWRGLTQALVLDPGGLWQSWLVMLLAMMPLLLVEPMLTLWQRSLPRRRALAILAFVVGYATVWSVAGAVLTLLSIGLKLLAGESLWLAATLAVLLTLLWQSTPLKQTALNRCHGAPRIAAFGWPVVRDCLGYGVGHGAWCILSCWPAMLLPMLVQQGHLAVMLLCMAWLVFERQRMAQAVRWRMSLEARWRWPLPQRLAVAGLPRLTKYLSSRCRSLASRVPAR</sequence>
<protein>
    <submittedName>
        <fullName evidence="2">DUF2182 domain-containing protein</fullName>
    </submittedName>
</protein>
<evidence type="ECO:0000256" key="1">
    <source>
        <dbReference type="SAM" id="Phobius"/>
    </source>
</evidence>
<feature type="transmembrane region" description="Helical" evidence="1">
    <location>
        <begin position="206"/>
        <end position="223"/>
    </location>
</feature>
<dbReference type="RefSeq" id="WP_330073930.1">
    <property type="nucleotide sequence ID" value="NZ_JAZDQJ010000005.1"/>
</dbReference>
<dbReference type="Proteomes" id="UP001335100">
    <property type="component" value="Unassembled WGS sequence"/>
</dbReference>
<feature type="transmembrane region" description="Helical" evidence="1">
    <location>
        <begin position="66"/>
        <end position="89"/>
    </location>
</feature>
<keyword evidence="1" id="KW-0472">Membrane</keyword>
<keyword evidence="3" id="KW-1185">Reference proteome</keyword>
<evidence type="ECO:0000313" key="2">
    <source>
        <dbReference type="EMBL" id="MEE1933043.1"/>
    </source>
</evidence>
<feature type="transmembrane region" description="Helical" evidence="1">
    <location>
        <begin position="181"/>
        <end position="200"/>
    </location>
</feature>
<accession>A0ABU7HNF6</accession>
<reference evidence="2 3" key="1">
    <citation type="submission" date="2024-01" db="EMBL/GenBank/DDBJ databases">
        <title>Unpublished Manusciprt.</title>
        <authorList>
            <person name="Duman M."/>
            <person name="Valdes E.G."/>
            <person name="Ajmi N."/>
            <person name="Altun S."/>
            <person name="Saticioglu I.B."/>
        </authorList>
    </citation>
    <scope>NUCLEOTIDE SEQUENCE [LARGE SCALE GENOMIC DNA]</scope>
    <source>
        <strain evidence="2 3">148P</strain>
    </source>
</reference>
<comment type="caution">
    <text evidence="2">The sequence shown here is derived from an EMBL/GenBank/DDBJ whole genome shotgun (WGS) entry which is preliminary data.</text>
</comment>
<organism evidence="2 3">
    <name type="scientific">Pseudomonas ulcerans</name>
    <dbReference type="NCBI Taxonomy" id="3115852"/>
    <lineage>
        <taxon>Bacteria</taxon>
        <taxon>Pseudomonadati</taxon>
        <taxon>Pseudomonadota</taxon>
        <taxon>Gammaproteobacteria</taxon>
        <taxon>Pseudomonadales</taxon>
        <taxon>Pseudomonadaceae</taxon>
        <taxon>Pseudomonas</taxon>
    </lineage>
</organism>
<feature type="transmembrane region" description="Helical" evidence="1">
    <location>
        <begin position="131"/>
        <end position="151"/>
    </location>
</feature>
<dbReference type="EMBL" id="JAZDQJ010000005">
    <property type="protein sequence ID" value="MEE1933043.1"/>
    <property type="molecule type" value="Genomic_DNA"/>
</dbReference>
<evidence type="ECO:0000313" key="3">
    <source>
        <dbReference type="Proteomes" id="UP001335100"/>
    </source>
</evidence>
<keyword evidence="1" id="KW-0812">Transmembrane</keyword>